<protein>
    <submittedName>
        <fullName evidence="2">Uncharacterized protein</fullName>
    </submittedName>
</protein>
<evidence type="ECO:0000313" key="2">
    <source>
        <dbReference type="EMBL" id="MED6162858.1"/>
    </source>
</evidence>
<feature type="compositionally biased region" description="Pro residues" evidence="1">
    <location>
        <begin position="74"/>
        <end position="87"/>
    </location>
</feature>
<organism evidence="2 3">
    <name type="scientific">Stylosanthes scabra</name>
    <dbReference type="NCBI Taxonomy" id="79078"/>
    <lineage>
        <taxon>Eukaryota</taxon>
        <taxon>Viridiplantae</taxon>
        <taxon>Streptophyta</taxon>
        <taxon>Embryophyta</taxon>
        <taxon>Tracheophyta</taxon>
        <taxon>Spermatophyta</taxon>
        <taxon>Magnoliopsida</taxon>
        <taxon>eudicotyledons</taxon>
        <taxon>Gunneridae</taxon>
        <taxon>Pentapetalae</taxon>
        <taxon>rosids</taxon>
        <taxon>fabids</taxon>
        <taxon>Fabales</taxon>
        <taxon>Fabaceae</taxon>
        <taxon>Papilionoideae</taxon>
        <taxon>50 kb inversion clade</taxon>
        <taxon>dalbergioids sensu lato</taxon>
        <taxon>Dalbergieae</taxon>
        <taxon>Pterocarpus clade</taxon>
        <taxon>Stylosanthes</taxon>
    </lineage>
</organism>
<dbReference type="EMBL" id="JASCZI010121753">
    <property type="protein sequence ID" value="MED6162858.1"/>
    <property type="molecule type" value="Genomic_DNA"/>
</dbReference>
<dbReference type="Proteomes" id="UP001341840">
    <property type="component" value="Unassembled WGS sequence"/>
</dbReference>
<evidence type="ECO:0000313" key="3">
    <source>
        <dbReference type="Proteomes" id="UP001341840"/>
    </source>
</evidence>
<feature type="compositionally biased region" description="Polar residues" evidence="1">
    <location>
        <begin position="95"/>
        <end position="112"/>
    </location>
</feature>
<gene>
    <name evidence="2" type="ORF">PIB30_074413</name>
</gene>
<accession>A0ABU6UTD2</accession>
<sequence>MRVESKHAQVQAMSCPMKDLAYMLKGVLPSAMKNCDGPESSSFRSTLNLCWHQPESAMKMPYLRSLRVFRPSRPSRPSPPLRRPPPSGMRRTQPMGATTFASSAIMSSTANP</sequence>
<name>A0ABU6UTD2_9FABA</name>
<keyword evidence="3" id="KW-1185">Reference proteome</keyword>
<feature type="region of interest" description="Disordered" evidence="1">
    <location>
        <begin position="69"/>
        <end position="112"/>
    </location>
</feature>
<proteinExistence type="predicted"/>
<evidence type="ECO:0000256" key="1">
    <source>
        <dbReference type="SAM" id="MobiDB-lite"/>
    </source>
</evidence>
<comment type="caution">
    <text evidence="2">The sequence shown here is derived from an EMBL/GenBank/DDBJ whole genome shotgun (WGS) entry which is preliminary data.</text>
</comment>
<reference evidence="2 3" key="1">
    <citation type="journal article" date="2023" name="Plants (Basel)">
        <title>Bridging the Gap: Combining Genomics and Transcriptomics Approaches to Understand Stylosanthes scabra, an Orphan Legume from the Brazilian Caatinga.</title>
        <authorList>
            <person name="Ferreira-Neto J.R.C."/>
            <person name="da Silva M.D."/>
            <person name="Binneck E."/>
            <person name="de Melo N.F."/>
            <person name="da Silva R.H."/>
            <person name="de Melo A.L.T.M."/>
            <person name="Pandolfi V."/>
            <person name="Bustamante F.O."/>
            <person name="Brasileiro-Vidal A.C."/>
            <person name="Benko-Iseppon A.M."/>
        </authorList>
    </citation>
    <scope>NUCLEOTIDE SEQUENCE [LARGE SCALE GENOMIC DNA]</scope>
    <source>
        <tissue evidence="2">Leaves</tissue>
    </source>
</reference>